<evidence type="ECO:0000313" key="5">
    <source>
        <dbReference type="EMBL" id="CAD2212795.1"/>
    </source>
</evidence>
<keyword evidence="1 2" id="KW-0175">Coiled coil</keyword>
<feature type="compositionally biased region" description="Acidic residues" evidence="3">
    <location>
        <begin position="687"/>
        <end position="700"/>
    </location>
</feature>
<feature type="coiled-coil region" evidence="2">
    <location>
        <begin position="494"/>
        <end position="606"/>
    </location>
</feature>
<evidence type="ECO:0000259" key="4">
    <source>
        <dbReference type="Pfam" id="PF21771"/>
    </source>
</evidence>
<evidence type="ECO:0000256" key="1">
    <source>
        <dbReference type="ARBA" id="ARBA00023054"/>
    </source>
</evidence>
<feature type="coiled-coil region" evidence="2">
    <location>
        <begin position="4"/>
        <end position="213"/>
    </location>
</feature>
<evidence type="ECO:0000256" key="3">
    <source>
        <dbReference type="SAM" id="MobiDB-lite"/>
    </source>
</evidence>
<feature type="region of interest" description="Disordered" evidence="3">
    <location>
        <begin position="670"/>
        <end position="712"/>
    </location>
</feature>
<proteinExistence type="predicted"/>
<reference evidence="5 6" key="1">
    <citation type="submission" date="2020-08" db="EMBL/GenBank/DDBJ databases">
        <authorList>
            <person name="Newling K."/>
            <person name="Davey J."/>
            <person name="Forrester S."/>
        </authorList>
    </citation>
    <scope>NUCLEOTIDE SEQUENCE [LARGE SCALE GENOMIC DNA]</scope>
    <source>
        <strain evidence="6">Crithidia deanei Carvalho (ATCC PRA-265)</strain>
    </source>
</reference>
<name>A0A7G2BZU9_9TRYP</name>
<dbReference type="Proteomes" id="UP000515908">
    <property type="component" value="Chromosome 01"/>
</dbReference>
<dbReference type="AlphaFoldDB" id="A0A7G2BZU9"/>
<dbReference type="PANTHER" id="PTHR32083:SF24">
    <property type="entry name" value="FLAGELLAR ASSOCIATED PROTEIN"/>
    <property type="match status" value="1"/>
</dbReference>
<dbReference type="Gene3D" id="1.10.287.1490">
    <property type="match status" value="1"/>
</dbReference>
<dbReference type="PANTHER" id="PTHR32083">
    <property type="entry name" value="CILIA AND FLAGELLA-ASSOCIATED PROTEIN 58-RELATED"/>
    <property type="match status" value="1"/>
</dbReference>
<accession>A0A7G2BZU9</accession>
<dbReference type="OrthoDB" id="264785at2759"/>
<organism evidence="5 6">
    <name type="scientific">Angomonas deanei</name>
    <dbReference type="NCBI Taxonomy" id="59799"/>
    <lineage>
        <taxon>Eukaryota</taxon>
        <taxon>Discoba</taxon>
        <taxon>Euglenozoa</taxon>
        <taxon>Kinetoplastea</taxon>
        <taxon>Metakinetoplastina</taxon>
        <taxon>Trypanosomatida</taxon>
        <taxon>Trypanosomatidae</taxon>
        <taxon>Strigomonadinae</taxon>
        <taxon>Angomonas</taxon>
    </lineage>
</organism>
<gene>
    <name evidence="5" type="ORF">ADEAN_000020700</name>
</gene>
<feature type="coiled-coil region" evidence="2">
    <location>
        <begin position="305"/>
        <end position="451"/>
    </location>
</feature>
<keyword evidence="6" id="KW-1185">Reference proteome</keyword>
<evidence type="ECO:0000256" key="2">
    <source>
        <dbReference type="SAM" id="Coils"/>
    </source>
</evidence>
<sequence length="712" mass="83500">MKEKEAQEQQIQSVQNNIAAMQRRIQRMKEDKSSHDAELKAIYEATAAKKAEVEVIQAKKAEKEDDLRKLREKVASRSGNVAAKQKKIDELREDDANHGDDLRRLEEEIRQLREEYQTLTRQIQHVNTSLQDCNEENDTMQRKVKETMKELQTLQSNVSGTHKQYVKEMKVLESLQRRNVVEEQKQAEVNQKREDLKAAIKAKEKELLDVQLLAEGDSKRLESIKRERDLLFQDFISAEQATQRNISWLAEKDAQKRHLQHELTAFEEHAQKKREDIYRVTKDCMKYEDDLKRHALAGANMLAEVQAREQQISTSQQEVEDVEARLKQQQTMLDAVVTERNTYSKHLGQLRHELAEMNKKFQLILNQIQQLKEELVRRDRAIIAEDAVIEGLLRQKKGIESQISTLKRKTEKKKRSAEQFHTELGKLSEVLVVANDEVAKQRRRYRDMIQERDLLANRTTQREKELTSLYEKIHAQQQLLQRGEAAYRERVQHIDQLEYQCAQLENDVAQLKEFASRLPDLRLMVNTATRELQKEKVQVRALLNEEELKVNLHPGRELMWSDPETYALTEKVQGLQRQLNQRRQQLEEREREIQIKEQAYLKAKATVAKQPGPEVAEQLSAYQQNLVKKKGQVAQIQESLQYYREQSDLYQARHEELRERLTEMAKEYAVNRQREERGRAAGRPVDDGDAGEVEEEEDYEYTGFVAPPMDPS</sequence>
<feature type="domain" description="Cilia- and flagella-associated protein 58 central coiled coil" evidence="4">
    <location>
        <begin position="214"/>
        <end position="504"/>
    </location>
</feature>
<evidence type="ECO:0000313" key="6">
    <source>
        <dbReference type="Proteomes" id="UP000515908"/>
    </source>
</evidence>
<protein>
    <recommendedName>
        <fullName evidence="4">Cilia- and flagella-associated protein 58 central coiled coil domain-containing protein</fullName>
    </recommendedName>
</protein>
<dbReference type="VEuPathDB" id="TriTrypDB:ADEAN_000020700"/>
<dbReference type="Pfam" id="PF21771">
    <property type="entry name" value="CFAP58_CC"/>
    <property type="match status" value="1"/>
</dbReference>
<dbReference type="GO" id="GO:0005856">
    <property type="term" value="C:cytoskeleton"/>
    <property type="evidence" value="ECO:0007669"/>
    <property type="project" value="TreeGrafter"/>
</dbReference>
<dbReference type="EMBL" id="LR877145">
    <property type="protein sequence ID" value="CAD2212795.1"/>
    <property type="molecule type" value="Genomic_DNA"/>
</dbReference>
<dbReference type="InterPro" id="IPR049270">
    <property type="entry name" value="CFAP58_CC"/>
</dbReference>